<dbReference type="Gene3D" id="1.20.1050.10">
    <property type="match status" value="4"/>
</dbReference>
<dbReference type="CDD" id="cd03185">
    <property type="entry name" value="GST_C_Tau"/>
    <property type="match status" value="3"/>
</dbReference>
<evidence type="ECO:0000313" key="7">
    <source>
        <dbReference type="EMBL" id="KAF8727913.1"/>
    </source>
</evidence>
<reference evidence="7" key="1">
    <citation type="submission" date="2020-07" db="EMBL/GenBank/DDBJ databases">
        <title>Genome sequence and genetic diversity analysis of an under-domesticated orphan crop, white fonio (Digitaria exilis).</title>
        <authorList>
            <person name="Bennetzen J.L."/>
            <person name="Chen S."/>
            <person name="Ma X."/>
            <person name="Wang X."/>
            <person name="Yssel A.E.J."/>
            <person name="Chaluvadi S.R."/>
            <person name="Johnson M."/>
            <person name="Gangashetty P."/>
            <person name="Hamidou F."/>
            <person name="Sanogo M.D."/>
            <person name="Zwaenepoel A."/>
            <person name="Wallace J."/>
            <person name="Van De Peer Y."/>
            <person name="Van Deynze A."/>
        </authorList>
    </citation>
    <scope>NUCLEOTIDE SEQUENCE</scope>
    <source>
        <tissue evidence="7">Leaves</tissue>
    </source>
</reference>
<dbReference type="SUPFAM" id="SSF47616">
    <property type="entry name" value="GST C-terminal domain-like"/>
    <property type="match status" value="3"/>
</dbReference>
<name>A0A835F3Y4_9POAL</name>
<dbReference type="InterPro" id="IPR045074">
    <property type="entry name" value="GST_C_Tau"/>
</dbReference>
<protein>
    <recommendedName>
        <fullName evidence="1">glutathione transferase</fullName>
        <ecNumber evidence="1">2.5.1.18</ecNumber>
    </recommendedName>
</protein>
<dbReference type="GO" id="GO:0005737">
    <property type="term" value="C:cytoplasm"/>
    <property type="evidence" value="ECO:0007669"/>
    <property type="project" value="TreeGrafter"/>
</dbReference>
<dbReference type="SFLD" id="SFLDG01152">
    <property type="entry name" value="Main.3:_Omega-_and_Tau-like"/>
    <property type="match status" value="2"/>
</dbReference>
<sequence>MAGANIELKLVGQWASVFVTRVKLALHIKGLSYESIEEDLRNKSDLLLSSNPVHKASQIIVEYIDETFAGIGPSFLPADPYERAVARFWAAYIEEKLVAPWDRVFRAKTNEERDEATKKMFATVEALEGGLKECSKGKGFFGGDNVGYVDIILGGAISYAKATEALSGAKFFDAAKTPLLTAWMERFSELDAAKTVLQDVDRVMAGGNTELKLLGQWASPFVTRVKLALHLKGLSYDYVEEDLRNKSDLLLSINPVHKSVPVLIHNGKAICESPVILQYINEAFAGTGPSILPTDPYERALARFWLGPPWDRIFRAKTDEERAEAISETFAAAAALEGALSECSKGEGFFGGDSVGYVDIVVGSLIPWVKATSVLSGSELFDATKMPLLAAWMGRFSELDAAKAVLQDVDSLVEHGRMLVRIALHLKALSYDYVEEDLENKSDLLLASNPVHKKVPVLIHDGKPISESQVIVQYIDEAFASNGASLLPADPHKRAAARFWAAYIDDKLVAAWVQAFRAKPGEEKLEATKHVGYLDVMLGGLLSWLHGTGALCGVEFFDAAKTPLLLAWAERFGALDAAKAVLPDVGKVVDFAKMRRAKQDAAEAAAAGAKN</sequence>
<comment type="caution">
    <text evidence="7">The sequence shown here is derived from an EMBL/GenBank/DDBJ whole genome shotgun (WGS) entry which is preliminary data.</text>
</comment>
<dbReference type="PROSITE" id="PS50404">
    <property type="entry name" value="GST_NTER"/>
    <property type="match status" value="2"/>
</dbReference>
<dbReference type="PROSITE" id="PS50405">
    <property type="entry name" value="GST_CTER"/>
    <property type="match status" value="3"/>
</dbReference>
<dbReference type="SFLD" id="SFLDS00019">
    <property type="entry name" value="Glutathione_Transferase_(cytos"/>
    <property type="match status" value="3"/>
</dbReference>
<evidence type="ECO:0000259" key="6">
    <source>
        <dbReference type="PROSITE" id="PS50405"/>
    </source>
</evidence>
<dbReference type="AlphaFoldDB" id="A0A835F3Y4"/>
<dbReference type="PANTHER" id="PTHR11260">
    <property type="entry name" value="GLUTATHIONE S-TRANSFERASE, GST, SUPERFAMILY, GST DOMAIN CONTAINING"/>
    <property type="match status" value="1"/>
</dbReference>
<dbReference type="SUPFAM" id="SSF52833">
    <property type="entry name" value="Thioredoxin-like"/>
    <property type="match status" value="3"/>
</dbReference>
<evidence type="ECO:0000259" key="5">
    <source>
        <dbReference type="PROSITE" id="PS50404"/>
    </source>
</evidence>
<dbReference type="OrthoDB" id="4951845at2759"/>
<gene>
    <name evidence="7" type="ORF">HU200_018481</name>
</gene>
<dbReference type="InterPro" id="IPR010987">
    <property type="entry name" value="Glutathione-S-Trfase_C-like"/>
</dbReference>
<feature type="domain" description="GST C-terminal" evidence="6">
    <location>
        <begin position="79"/>
        <end position="221"/>
    </location>
</feature>
<dbReference type="CDD" id="cd03058">
    <property type="entry name" value="GST_N_Tau"/>
    <property type="match status" value="2"/>
</dbReference>
<dbReference type="InterPro" id="IPR040079">
    <property type="entry name" value="Glutathione_S-Trfase"/>
</dbReference>
<dbReference type="InterPro" id="IPR036249">
    <property type="entry name" value="Thioredoxin-like_sf"/>
</dbReference>
<dbReference type="InterPro" id="IPR036282">
    <property type="entry name" value="Glutathione-S-Trfase_C_sf"/>
</dbReference>
<dbReference type="InterPro" id="IPR045073">
    <property type="entry name" value="Omega/Tau-like"/>
</dbReference>
<dbReference type="FunFam" id="1.20.1050.10:FF:000023">
    <property type="entry name" value="Probable glutathione S-transferase GSTU6"/>
    <property type="match status" value="2"/>
</dbReference>
<dbReference type="EMBL" id="JACEFO010001629">
    <property type="protein sequence ID" value="KAF8727913.1"/>
    <property type="molecule type" value="Genomic_DNA"/>
</dbReference>
<dbReference type="SFLD" id="SFLDG00358">
    <property type="entry name" value="Main_(cytGST)"/>
    <property type="match status" value="3"/>
</dbReference>
<dbReference type="Proteomes" id="UP000636709">
    <property type="component" value="Unassembled WGS sequence"/>
</dbReference>
<feature type="domain" description="GST N-terminal" evidence="5">
    <location>
        <begin position="209"/>
        <end position="288"/>
    </location>
</feature>
<comment type="catalytic activity">
    <reaction evidence="4">
        <text>RX + glutathione = an S-substituted glutathione + a halide anion + H(+)</text>
        <dbReference type="Rhea" id="RHEA:16437"/>
        <dbReference type="ChEBI" id="CHEBI:15378"/>
        <dbReference type="ChEBI" id="CHEBI:16042"/>
        <dbReference type="ChEBI" id="CHEBI:17792"/>
        <dbReference type="ChEBI" id="CHEBI:57925"/>
        <dbReference type="ChEBI" id="CHEBI:90779"/>
        <dbReference type="EC" id="2.5.1.18"/>
    </reaction>
</comment>
<dbReference type="FunFam" id="3.40.30.10:FF:000044">
    <property type="entry name" value="Glutathione S-transferase GSTU6"/>
    <property type="match status" value="1"/>
</dbReference>
<dbReference type="GO" id="GO:0006749">
    <property type="term" value="P:glutathione metabolic process"/>
    <property type="evidence" value="ECO:0007669"/>
    <property type="project" value="InterPro"/>
</dbReference>
<evidence type="ECO:0000256" key="4">
    <source>
        <dbReference type="ARBA" id="ARBA00047960"/>
    </source>
</evidence>
<feature type="domain" description="GST C-terminal" evidence="6">
    <location>
        <begin position="295"/>
        <end position="426"/>
    </location>
</feature>
<dbReference type="PANTHER" id="PTHR11260:SF770">
    <property type="entry name" value="GLUTATHIONE S-TRANSFERASE"/>
    <property type="match status" value="1"/>
</dbReference>
<dbReference type="Gene3D" id="3.40.30.10">
    <property type="entry name" value="Glutaredoxin"/>
    <property type="match status" value="3"/>
</dbReference>
<evidence type="ECO:0000256" key="3">
    <source>
        <dbReference type="ARBA" id="ARBA00025743"/>
    </source>
</evidence>
<dbReference type="Pfam" id="PF02798">
    <property type="entry name" value="GST_N"/>
    <property type="match status" value="3"/>
</dbReference>
<feature type="domain" description="GST N-terminal" evidence="5">
    <location>
        <begin position="404"/>
        <end position="483"/>
    </location>
</feature>
<dbReference type="InterPro" id="IPR004046">
    <property type="entry name" value="GST_C"/>
</dbReference>
<dbReference type="InterPro" id="IPR004045">
    <property type="entry name" value="Glutathione_S-Trfase_N"/>
</dbReference>
<keyword evidence="8" id="KW-1185">Reference proteome</keyword>
<keyword evidence="2" id="KW-0808">Transferase</keyword>
<dbReference type="GO" id="GO:0004364">
    <property type="term" value="F:glutathione transferase activity"/>
    <property type="evidence" value="ECO:0007669"/>
    <property type="project" value="UniProtKB-EC"/>
</dbReference>
<dbReference type="Pfam" id="PF00043">
    <property type="entry name" value="GST_C"/>
    <property type="match status" value="2"/>
</dbReference>
<proteinExistence type="inferred from homology"/>
<accession>A0A835F3Y4</accession>
<evidence type="ECO:0000256" key="2">
    <source>
        <dbReference type="ARBA" id="ARBA00022679"/>
    </source>
</evidence>
<comment type="similarity">
    <text evidence="3">Belongs to the GST superfamily. Tau family.</text>
</comment>
<feature type="domain" description="GST C-terminal" evidence="6">
    <location>
        <begin position="461"/>
        <end position="601"/>
    </location>
</feature>
<evidence type="ECO:0000313" key="8">
    <source>
        <dbReference type="Proteomes" id="UP000636709"/>
    </source>
</evidence>
<evidence type="ECO:0000256" key="1">
    <source>
        <dbReference type="ARBA" id="ARBA00012452"/>
    </source>
</evidence>
<dbReference type="EC" id="2.5.1.18" evidence="1"/>
<organism evidence="7 8">
    <name type="scientific">Digitaria exilis</name>
    <dbReference type="NCBI Taxonomy" id="1010633"/>
    <lineage>
        <taxon>Eukaryota</taxon>
        <taxon>Viridiplantae</taxon>
        <taxon>Streptophyta</taxon>
        <taxon>Embryophyta</taxon>
        <taxon>Tracheophyta</taxon>
        <taxon>Spermatophyta</taxon>
        <taxon>Magnoliopsida</taxon>
        <taxon>Liliopsida</taxon>
        <taxon>Poales</taxon>
        <taxon>Poaceae</taxon>
        <taxon>PACMAD clade</taxon>
        <taxon>Panicoideae</taxon>
        <taxon>Panicodae</taxon>
        <taxon>Paniceae</taxon>
        <taxon>Anthephorinae</taxon>
        <taxon>Digitaria</taxon>
    </lineage>
</organism>